<accession>A0A8S5NDM6</accession>
<proteinExistence type="predicted"/>
<protein>
    <submittedName>
        <fullName evidence="2">Holin</fullName>
    </submittedName>
</protein>
<sequence length="78" mass="8552">MKDKNYWSKWFKAAGIRALKTFAQTLSATISTAVVLGDVNWRTALSAATLAGLLSLIMSFATGLPEVKFENITEEDLK</sequence>
<evidence type="ECO:0000313" key="2">
    <source>
        <dbReference type="EMBL" id="DAD92909.1"/>
    </source>
</evidence>
<dbReference type="InterPro" id="IPR020109">
    <property type="entry name" value="Holin_r1t"/>
</dbReference>
<evidence type="ECO:0000256" key="1">
    <source>
        <dbReference type="SAM" id="Phobius"/>
    </source>
</evidence>
<name>A0A8S5NDM6_9CAUD</name>
<dbReference type="Pfam" id="PF16945">
    <property type="entry name" value="Phage_r1t_holin"/>
    <property type="match status" value="1"/>
</dbReference>
<reference evidence="2" key="1">
    <citation type="journal article" date="2021" name="Proc. Natl. Acad. Sci. U.S.A.">
        <title>A Catalog of Tens of Thousands of Viruses from Human Metagenomes Reveals Hidden Associations with Chronic Diseases.</title>
        <authorList>
            <person name="Tisza M.J."/>
            <person name="Buck C.B."/>
        </authorList>
    </citation>
    <scope>NUCLEOTIDE SEQUENCE</scope>
    <source>
        <strain evidence="2">CtxzZ3</strain>
    </source>
</reference>
<feature type="transmembrane region" description="Helical" evidence="1">
    <location>
        <begin position="45"/>
        <end position="64"/>
    </location>
</feature>
<dbReference type="EMBL" id="BK015148">
    <property type="protein sequence ID" value="DAD92909.1"/>
    <property type="molecule type" value="Genomic_DNA"/>
</dbReference>
<feature type="transmembrane region" description="Helical" evidence="1">
    <location>
        <begin position="21"/>
        <end position="39"/>
    </location>
</feature>
<keyword evidence="1" id="KW-0472">Membrane</keyword>
<keyword evidence="1" id="KW-1133">Transmembrane helix</keyword>
<keyword evidence="1" id="KW-0812">Transmembrane</keyword>
<organism evidence="2">
    <name type="scientific">Siphoviridae sp. ctxzZ3</name>
    <dbReference type="NCBI Taxonomy" id="2826523"/>
    <lineage>
        <taxon>Viruses</taxon>
        <taxon>Duplodnaviria</taxon>
        <taxon>Heunggongvirae</taxon>
        <taxon>Uroviricota</taxon>
        <taxon>Caudoviricetes</taxon>
    </lineage>
</organism>